<name>A0A1H1FDV2_9EURY</name>
<dbReference type="Proteomes" id="UP000199289">
    <property type="component" value="Unassembled WGS sequence"/>
</dbReference>
<sequence length="488" mass="51578">MRAYVPVPMAATNYVDGEWTEAESGETFEVTNPANTEEVVAEYAMGSTEDAERAIEAAAAASDEWASTPGPERGAILTQAARLLEDRTEELTETLTREEGKTPAEAEPEVQRAVDIFYYYAQKAGDYGGTVKAASGRESNLYTQKEPLGVAGLITPWNYPIAIPAWKIAPALATGNAVVIKPARLAPGVAKGIVECLDEAGIPDGVVNLVIGSGSDVGGAITDHDAVDAVSFTGSSKVGHHVYDAATDDQKRVQCEMGGKNPTIVSDTADVDEAVDIVASGAFGVTGQACTATSRAIVYDDVYDEFVDGVVAAAEDIDVGPGLDGHDMGPQVSESELESTLEYVEIGQDEGATLETGGEEVDVEGADGYFVSPAVFSDVDENMRIAQDEIFGPVLSVIRVESYEEAVEVANGVDYGLAASVVTDDHSEANRFVDDIEAGVVKINEKTTGLELHVPFGGMKDSSSNTYREQGEAALDFFTTTKTVYDNY</sequence>
<protein>
    <submittedName>
        <fullName evidence="5">Aldehyde dehydrogenase (NAD+)</fullName>
    </submittedName>
</protein>
<evidence type="ECO:0000256" key="2">
    <source>
        <dbReference type="ARBA" id="ARBA00011881"/>
    </source>
</evidence>
<accession>A0A1H1FDV2</accession>
<comment type="similarity">
    <text evidence="1">Belongs to the aldehyde dehydrogenase family.</text>
</comment>
<dbReference type="InterPro" id="IPR015590">
    <property type="entry name" value="Aldehyde_DH_dom"/>
</dbReference>
<comment type="subunit">
    <text evidence="2">Homotetramer.</text>
</comment>
<dbReference type="FunFam" id="3.40.309.10:FF:000001">
    <property type="entry name" value="Mitochondrial aldehyde dehydrogenase 2"/>
    <property type="match status" value="1"/>
</dbReference>
<dbReference type="EMBL" id="FNKQ01000004">
    <property type="protein sequence ID" value="SDQ99303.1"/>
    <property type="molecule type" value="Genomic_DNA"/>
</dbReference>
<evidence type="ECO:0000259" key="4">
    <source>
        <dbReference type="Pfam" id="PF00171"/>
    </source>
</evidence>
<feature type="domain" description="Aldehyde dehydrogenase" evidence="4">
    <location>
        <begin position="19"/>
        <end position="484"/>
    </location>
</feature>
<dbReference type="InterPro" id="IPR016161">
    <property type="entry name" value="Ald_DH/histidinol_DH"/>
</dbReference>
<evidence type="ECO:0000313" key="5">
    <source>
        <dbReference type="EMBL" id="SDQ99303.1"/>
    </source>
</evidence>
<reference evidence="6" key="1">
    <citation type="submission" date="2016-10" db="EMBL/GenBank/DDBJ databases">
        <authorList>
            <person name="Varghese N."/>
            <person name="Submissions S."/>
        </authorList>
    </citation>
    <scope>NUCLEOTIDE SEQUENCE [LARGE SCALE GENOMIC DNA]</scope>
    <source>
        <strain evidence="6">CGMCC 1.12397</strain>
    </source>
</reference>
<gene>
    <name evidence="5" type="ORF">SAMN05216278_3166</name>
</gene>
<dbReference type="Gene3D" id="3.40.309.10">
    <property type="entry name" value="Aldehyde Dehydrogenase, Chain A, domain 2"/>
    <property type="match status" value="1"/>
</dbReference>
<proteinExistence type="inferred from homology"/>
<dbReference type="Gene3D" id="3.40.605.10">
    <property type="entry name" value="Aldehyde Dehydrogenase, Chain A, domain 1"/>
    <property type="match status" value="1"/>
</dbReference>
<organism evidence="5 6">
    <name type="scientific">Halopelagius longus</name>
    <dbReference type="NCBI Taxonomy" id="1236180"/>
    <lineage>
        <taxon>Archaea</taxon>
        <taxon>Methanobacteriati</taxon>
        <taxon>Methanobacteriota</taxon>
        <taxon>Stenosarchaea group</taxon>
        <taxon>Halobacteria</taxon>
        <taxon>Halobacteriales</taxon>
        <taxon>Haloferacaceae</taxon>
    </lineage>
</organism>
<dbReference type="InterPro" id="IPR016163">
    <property type="entry name" value="Ald_DH_C"/>
</dbReference>
<dbReference type="PANTHER" id="PTHR11699">
    <property type="entry name" value="ALDEHYDE DEHYDROGENASE-RELATED"/>
    <property type="match status" value="1"/>
</dbReference>
<dbReference type="InterPro" id="IPR016162">
    <property type="entry name" value="Ald_DH_N"/>
</dbReference>
<evidence type="ECO:0000313" key="6">
    <source>
        <dbReference type="Proteomes" id="UP000199289"/>
    </source>
</evidence>
<dbReference type="FunFam" id="3.40.605.10:FF:000007">
    <property type="entry name" value="NAD/NADP-dependent betaine aldehyde dehydrogenase"/>
    <property type="match status" value="1"/>
</dbReference>
<dbReference type="AlphaFoldDB" id="A0A1H1FDV2"/>
<keyword evidence="3" id="KW-0560">Oxidoreductase</keyword>
<dbReference type="GO" id="GO:0016620">
    <property type="term" value="F:oxidoreductase activity, acting on the aldehyde or oxo group of donors, NAD or NADP as acceptor"/>
    <property type="evidence" value="ECO:0007669"/>
    <property type="project" value="InterPro"/>
</dbReference>
<dbReference type="Pfam" id="PF00171">
    <property type="entry name" value="Aldedh"/>
    <property type="match status" value="1"/>
</dbReference>
<dbReference type="SUPFAM" id="SSF53720">
    <property type="entry name" value="ALDH-like"/>
    <property type="match status" value="1"/>
</dbReference>
<evidence type="ECO:0000256" key="3">
    <source>
        <dbReference type="ARBA" id="ARBA00023002"/>
    </source>
</evidence>
<evidence type="ECO:0000256" key="1">
    <source>
        <dbReference type="ARBA" id="ARBA00009986"/>
    </source>
</evidence>